<proteinExistence type="predicted"/>
<feature type="domain" description="CopC" evidence="6">
    <location>
        <begin position="36"/>
        <end position="126"/>
    </location>
</feature>
<gene>
    <name evidence="7" type="ORF">GM50_6470</name>
</gene>
<feature type="transmembrane region" description="Helical" evidence="5">
    <location>
        <begin position="157"/>
        <end position="177"/>
    </location>
</feature>
<dbReference type="GO" id="GO:0030313">
    <property type="term" value="C:cell envelope"/>
    <property type="evidence" value="ECO:0007669"/>
    <property type="project" value="UniProtKB-SubCell"/>
</dbReference>
<evidence type="ECO:0000313" key="7">
    <source>
        <dbReference type="EMBL" id="KGA19068.1"/>
    </source>
</evidence>
<evidence type="ECO:0000259" key="6">
    <source>
        <dbReference type="Pfam" id="PF04234"/>
    </source>
</evidence>
<dbReference type="GO" id="GO:0005507">
    <property type="term" value="F:copper ion binding"/>
    <property type="evidence" value="ECO:0007669"/>
    <property type="project" value="InterPro"/>
</dbReference>
<keyword evidence="5" id="KW-0472">Membrane</keyword>
<dbReference type="AlphaFoldDB" id="A0A094SKP5"/>
<evidence type="ECO:0000256" key="4">
    <source>
        <dbReference type="ARBA" id="ARBA00023008"/>
    </source>
</evidence>
<accession>A0A094SKP5</accession>
<dbReference type="PANTHER" id="PTHR34820">
    <property type="entry name" value="INNER MEMBRANE PROTEIN YEBZ"/>
    <property type="match status" value="1"/>
</dbReference>
<dbReference type="GO" id="GO:0005886">
    <property type="term" value="C:plasma membrane"/>
    <property type="evidence" value="ECO:0007669"/>
    <property type="project" value="TreeGrafter"/>
</dbReference>
<dbReference type="Gene3D" id="2.60.40.1220">
    <property type="match status" value="1"/>
</dbReference>
<dbReference type="InterPro" id="IPR032694">
    <property type="entry name" value="CopC/D"/>
</dbReference>
<protein>
    <recommendedName>
        <fullName evidence="6">CopC domain-containing protein</fullName>
    </recommendedName>
</protein>
<dbReference type="InterPro" id="IPR007348">
    <property type="entry name" value="CopC_dom"/>
</dbReference>
<keyword evidence="2" id="KW-0479">Metal-binding</keyword>
<evidence type="ECO:0000256" key="2">
    <source>
        <dbReference type="ARBA" id="ARBA00022723"/>
    </source>
</evidence>
<dbReference type="GO" id="GO:0006825">
    <property type="term" value="P:copper ion transport"/>
    <property type="evidence" value="ECO:0007669"/>
    <property type="project" value="InterPro"/>
</dbReference>
<keyword evidence="5" id="KW-1133">Transmembrane helix</keyword>
<dbReference type="EMBL" id="JNSK01000016">
    <property type="protein sequence ID" value="KGA19068.1"/>
    <property type="molecule type" value="Genomic_DNA"/>
</dbReference>
<dbReference type="GO" id="GO:0046688">
    <property type="term" value="P:response to copper ion"/>
    <property type="evidence" value="ECO:0007669"/>
    <property type="project" value="InterPro"/>
</dbReference>
<comment type="subcellular location">
    <subcellularLocation>
        <location evidence="1">Cell envelope</location>
    </subcellularLocation>
</comment>
<evidence type="ECO:0000256" key="1">
    <source>
        <dbReference type="ARBA" id="ARBA00004196"/>
    </source>
</evidence>
<dbReference type="GO" id="GO:0042597">
    <property type="term" value="C:periplasmic space"/>
    <property type="evidence" value="ECO:0007669"/>
    <property type="project" value="InterPro"/>
</dbReference>
<dbReference type="SUPFAM" id="SSF81296">
    <property type="entry name" value="E set domains"/>
    <property type="match status" value="1"/>
</dbReference>
<comment type="caution">
    <text evidence="7">The sequence shown here is derived from an EMBL/GenBank/DDBJ whole genome shotgun (WGS) entry which is preliminary data.</text>
</comment>
<organism evidence="7">
    <name type="scientific">freshwater metagenome</name>
    <dbReference type="NCBI Taxonomy" id="449393"/>
    <lineage>
        <taxon>unclassified sequences</taxon>
        <taxon>metagenomes</taxon>
        <taxon>ecological metagenomes</taxon>
    </lineage>
</organism>
<reference evidence="7" key="1">
    <citation type="submission" date="2014-05" db="EMBL/GenBank/DDBJ databases">
        <title>Key roles for freshwater Actinobacteria revealed by deep metagenomic sequencing.</title>
        <authorList>
            <person name="Ghai R."/>
            <person name="Mizuno C.M."/>
            <person name="Picazo A."/>
            <person name="Camacho A."/>
            <person name="Rodriguez-Valera F."/>
        </authorList>
    </citation>
    <scope>NUCLEOTIDE SEQUENCE</scope>
</reference>
<evidence type="ECO:0000256" key="5">
    <source>
        <dbReference type="SAM" id="Phobius"/>
    </source>
</evidence>
<dbReference type="InterPro" id="IPR014756">
    <property type="entry name" value="Ig_E-set"/>
</dbReference>
<name>A0A094SKP5_9ZZZZ</name>
<evidence type="ECO:0000256" key="3">
    <source>
        <dbReference type="ARBA" id="ARBA00022729"/>
    </source>
</evidence>
<keyword evidence="4" id="KW-0186">Copper</keyword>
<dbReference type="InterPro" id="IPR014755">
    <property type="entry name" value="Cu-Rt/internalin_Ig-like"/>
</dbReference>
<dbReference type="Pfam" id="PF04234">
    <property type="entry name" value="CopC"/>
    <property type="match status" value="1"/>
</dbReference>
<dbReference type="PANTHER" id="PTHR34820:SF4">
    <property type="entry name" value="INNER MEMBRANE PROTEIN YEBZ"/>
    <property type="match status" value="1"/>
</dbReference>
<keyword evidence="5" id="KW-0812">Transmembrane</keyword>
<sequence length="184" mass="19465">MRIRVAEKGRTMKIMRVLSIAIATLFIAAPAASANSLIATNPMSGATVTVAPSAVSVTGQVDLIDSANLMEVTDPQGKRVDDGVLSIDGASAVIGLKTLQVAGVYTVTYSLFSENDIPLEGSFRFTFAAPNEISSPEPTPVESATPKAEVSNWGTNAFVIGMLVVALFVLVLLSLYARKIYKER</sequence>
<keyword evidence="3" id="KW-0732">Signal</keyword>